<keyword evidence="3" id="KW-1185">Reference proteome</keyword>
<dbReference type="PANTHER" id="PTHR37287">
    <property type="entry name" value="INO EIGHTY SUBUNIT 1"/>
    <property type="match status" value="1"/>
</dbReference>
<name>R7YSN4_CONA1</name>
<sequence length="834" mass="92030">MEANTPVAPPRSDAPDSRASLQHILAADPTVAVQAQEPATPAKPAQDAVKQEDHDDSMNEGRASKAGSASKEKEIPMYTSTTTTTRRNANGSVSSVYSGNKIRHLKKDDGIPLWRKDIQYDFLRFVFEDDKKVFHRFSDGTFGYTFADIYLDAMAKSSKCSKILKDKLLTERAAAINMAMVCLLVNVGRMNTTLNFFPEMRAQLRTYHSIPSLQAQQDPNAYKQLQDAPRLKSILKGATEDVEQPSTIEEVKAAKVPRTNPVNLIFVLAQYAPKISEVHFPPPRDFFDLVMRPSLSSRSRATAFLWLMWWYLESDFSVEDAQENPFGPGQYGQPGDATNGMPLKCPPFKHLSEAEIAVENVDTEEEKDFGEQKRKERVVILQSDMAPVVTGPKRGGKKGQSAFLSHSPVPRRRPRVGLNPPVDEGGRFSANGQLIYGSTPTAFGKWPSGALLWHGTPSFTNNPVFSVASDDGANTPAREHLSPAPQGSTGRGSGKPLLSTKPSNLDYPSDTSLNTRSASPPAPASTAPKSTPNMRINQLLNEETPPPAPPTAPERKGPGRGNWGPRRGVHSNHPGAGSGSRPAKTKGDATAVPEAPSLSLGAAGGAAAAGSTGPHGFYLPLNGADPSHKRSRPLTAHQQAVEKYRKERVDFILDRRLREEFRAKRRRRVREGAVGRAWKRCKVLPDGYDTEEDNALGMAPEGVVNPPQQILAFGGLVPASLEWDDWGEEAHAWLQVMRRAARRLDRWEGGTGESRKRRQVLGRELRYQDAEEQEEEERREREKEELEGDGDMDRERESSLPAGDGEDEQREEELDEMDRELLGEVDADETDDED</sequence>
<evidence type="ECO:0000256" key="1">
    <source>
        <dbReference type="SAM" id="MobiDB-lite"/>
    </source>
</evidence>
<dbReference type="Proteomes" id="UP000016924">
    <property type="component" value="Unassembled WGS sequence"/>
</dbReference>
<dbReference type="GeneID" id="19901487"/>
<organism evidence="2 3">
    <name type="scientific">Coniosporium apollinis (strain CBS 100218)</name>
    <name type="common">Rock-inhabiting black yeast</name>
    <dbReference type="NCBI Taxonomy" id="1168221"/>
    <lineage>
        <taxon>Eukaryota</taxon>
        <taxon>Fungi</taxon>
        <taxon>Dikarya</taxon>
        <taxon>Ascomycota</taxon>
        <taxon>Pezizomycotina</taxon>
        <taxon>Dothideomycetes</taxon>
        <taxon>Dothideomycetes incertae sedis</taxon>
        <taxon>Coniosporium</taxon>
    </lineage>
</organism>
<dbReference type="OMA" id="TPNMRIN"/>
<accession>R7YSN4</accession>
<dbReference type="InterPro" id="IPR038014">
    <property type="entry name" value="Ies1"/>
</dbReference>
<proteinExistence type="predicted"/>
<feature type="compositionally biased region" description="Basic and acidic residues" evidence="1">
    <location>
        <begin position="49"/>
        <end position="63"/>
    </location>
</feature>
<dbReference type="EMBL" id="JH767571">
    <property type="protein sequence ID" value="EON64942.1"/>
    <property type="molecule type" value="Genomic_DNA"/>
</dbReference>
<feature type="compositionally biased region" description="Acidic residues" evidence="1">
    <location>
        <begin position="804"/>
        <end position="834"/>
    </location>
</feature>
<dbReference type="GO" id="GO:0031011">
    <property type="term" value="C:Ino80 complex"/>
    <property type="evidence" value="ECO:0007669"/>
    <property type="project" value="InterPro"/>
</dbReference>
<dbReference type="eggNOG" id="ENOG502QVDM">
    <property type="taxonomic scope" value="Eukaryota"/>
</dbReference>
<feature type="region of interest" description="Disordered" evidence="1">
    <location>
        <begin position="464"/>
        <end position="641"/>
    </location>
</feature>
<dbReference type="RefSeq" id="XP_007780259.1">
    <property type="nucleotide sequence ID" value="XM_007782069.1"/>
</dbReference>
<dbReference type="AlphaFoldDB" id="R7YSN4"/>
<evidence type="ECO:0008006" key="4">
    <source>
        <dbReference type="Google" id="ProtNLM"/>
    </source>
</evidence>
<reference evidence="3" key="1">
    <citation type="submission" date="2012-06" db="EMBL/GenBank/DDBJ databases">
        <title>The genome sequence of Coniosporium apollinis CBS 100218.</title>
        <authorList>
            <consortium name="The Broad Institute Genome Sequencing Platform"/>
            <person name="Cuomo C."/>
            <person name="Gorbushina A."/>
            <person name="Noack S."/>
            <person name="Walker B."/>
            <person name="Young S.K."/>
            <person name="Zeng Q."/>
            <person name="Gargeya S."/>
            <person name="Fitzgerald M."/>
            <person name="Haas B."/>
            <person name="Abouelleil A."/>
            <person name="Alvarado L."/>
            <person name="Arachchi H.M."/>
            <person name="Berlin A.M."/>
            <person name="Chapman S.B."/>
            <person name="Goldberg J."/>
            <person name="Griggs A."/>
            <person name="Gujja S."/>
            <person name="Hansen M."/>
            <person name="Howarth C."/>
            <person name="Imamovic A."/>
            <person name="Larimer J."/>
            <person name="McCowan C."/>
            <person name="Montmayeur A."/>
            <person name="Murphy C."/>
            <person name="Neiman D."/>
            <person name="Pearson M."/>
            <person name="Priest M."/>
            <person name="Roberts A."/>
            <person name="Saif S."/>
            <person name="Shea T."/>
            <person name="Sisk P."/>
            <person name="Sykes S."/>
            <person name="Wortman J."/>
            <person name="Nusbaum C."/>
            <person name="Birren B."/>
        </authorList>
    </citation>
    <scope>NUCLEOTIDE SEQUENCE [LARGE SCALE GENOMIC DNA]</scope>
    <source>
        <strain evidence="3">CBS 100218</strain>
    </source>
</reference>
<protein>
    <recommendedName>
        <fullName evidence="4">Ino eighty subunit 1</fullName>
    </recommendedName>
</protein>
<evidence type="ECO:0000313" key="2">
    <source>
        <dbReference type="EMBL" id="EON64942.1"/>
    </source>
</evidence>
<dbReference type="PANTHER" id="PTHR37287:SF1">
    <property type="entry name" value="INO EIGHTY SUBUNIT 1"/>
    <property type="match status" value="1"/>
</dbReference>
<feature type="region of interest" description="Disordered" evidence="1">
    <location>
        <begin position="1"/>
        <end position="93"/>
    </location>
</feature>
<feature type="region of interest" description="Disordered" evidence="1">
    <location>
        <begin position="758"/>
        <end position="834"/>
    </location>
</feature>
<dbReference type="OrthoDB" id="5413003at2759"/>
<evidence type="ECO:0000313" key="3">
    <source>
        <dbReference type="Proteomes" id="UP000016924"/>
    </source>
</evidence>
<dbReference type="STRING" id="1168221.R7YSN4"/>
<dbReference type="HOGENOM" id="CLU_007606_1_2_1"/>
<feature type="region of interest" description="Disordered" evidence="1">
    <location>
        <begin position="388"/>
        <end position="425"/>
    </location>
</feature>
<gene>
    <name evidence="2" type="ORF">W97_04176</name>
</gene>